<dbReference type="InterPro" id="IPR011335">
    <property type="entry name" value="Restrct_endonuc-II-like"/>
</dbReference>
<dbReference type="Gene3D" id="3.90.320.10">
    <property type="match status" value="1"/>
</dbReference>
<evidence type="ECO:0000259" key="20">
    <source>
        <dbReference type="PROSITE" id="PS51217"/>
    </source>
</evidence>
<name>A0AAW4LCT0_9BACT</name>
<evidence type="ECO:0000256" key="18">
    <source>
        <dbReference type="SAM" id="MobiDB-lite"/>
    </source>
</evidence>
<keyword evidence="8 16" id="KW-0067">ATP-binding</keyword>
<feature type="coiled-coil region" evidence="17">
    <location>
        <begin position="329"/>
        <end position="356"/>
    </location>
</feature>
<evidence type="ECO:0000313" key="22">
    <source>
        <dbReference type="Proteomes" id="UP000811899"/>
    </source>
</evidence>
<dbReference type="AlphaFoldDB" id="A0AAW4LCT0"/>
<keyword evidence="9" id="KW-0460">Magnesium</keyword>
<dbReference type="InterPro" id="IPR014016">
    <property type="entry name" value="UvrD-like_ATP-bd"/>
</dbReference>
<dbReference type="PANTHER" id="PTHR11070">
    <property type="entry name" value="UVRD / RECB / PCRA DNA HELICASE FAMILY MEMBER"/>
    <property type="match status" value="1"/>
</dbReference>
<comment type="catalytic activity">
    <reaction evidence="13">
        <text>Couples ATP hydrolysis with the unwinding of duplex DNA by translocating in the 3'-5' direction.</text>
        <dbReference type="EC" id="5.6.2.4"/>
    </reaction>
</comment>
<evidence type="ECO:0000256" key="5">
    <source>
        <dbReference type="ARBA" id="ARBA00022801"/>
    </source>
</evidence>
<evidence type="ECO:0000256" key="8">
    <source>
        <dbReference type="ARBA" id="ARBA00022840"/>
    </source>
</evidence>
<evidence type="ECO:0000256" key="9">
    <source>
        <dbReference type="ARBA" id="ARBA00022842"/>
    </source>
</evidence>
<dbReference type="EMBL" id="JAHCVJ010000006">
    <property type="protein sequence ID" value="MBT0665692.1"/>
    <property type="molecule type" value="Genomic_DNA"/>
</dbReference>
<evidence type="ECO:0000256" key="4">
    <source>
        <dbReference type="ARBA" id="ARBA00022763"/>
    </source>
</evidence>
<evidence type="ECO:0000256" key="7">
    <source>
        <dbReference type="ARBA" id="ARBA00022839"/>
    </source>
</evidence>
<dbReference type="Gene3D" id="1.10.486.10">
    <property type="entry name" value="PCRA, domain 4"/>
    <property type="match status" value="1"/>
</dbReference>
<dbReference type="RefSeq" id="WP_214172461.1">
    <property type="nucleotide sequence ID" value="NZ_JAHCVJ010000006.1"/>
</dbReference>
<dbReference type="GO" id="GO:0000725">
    <property type="term" value="P:recombinational repair"/>
    <property type="evidence" value="ECO:0007669"/>
    <property type="project" value="TreeGrafter"/>
</dbReference>
<dbReference type="GO" id="GO:0008854">
    <property type="term" value="F:exodeoxyribonuclease V activity"/>
    <property type="evidence" value="ECO:0007669"/>
    <property type="project" value="InterPro"/>
</dbReference>
<dbReference type="GO" id="GO:0043138">
    <property type="term" value="F:3'-5' DNA helicase activity"/>
    <property type="evidence" value="ECO:0007669"/>
    <property type="project" value="UniProtKB-EC"/>
</dbReference>
<evidence type="ECO:0000256" key="13">
    <source>
        <dbReference type="ARBA" id="ARBA00034617"/>
    </source>
</evidence>
<evidence type="ECO:0000313" key="21">
    <source>
        <dbReference type="EMBL" id="MBT0665692.1"/>
    </source>
</evidence>
<evidence type="ECO:0000256" key="11">
    <source>
        <dbReference type="ARBA" id="ARBA00023204"/>
    </source>
</evidence>
<feature type="domain" description="UvrD-like helicase C-terminal" evidence="20">
    <location>
        <begin position="447"/>
        <end position="736"/>
    </location>
</feature>
<dbReference type="Pfam" id="PF13361">
    <property type="entry name" value="UvrD_C"/>
    <property type="match status" value="1"/>
</dbReference>
<evidence type="ECO:0000256" key="6">
    <source>
        <dbReference type="ARBA" id="ARBA00022806"/>
    </source>
</evidence>
<evidence type="ECO:0000256" key="1">
    <source>
        <dbReference type="ARBA" id="ARBA00022722"/>
    </source>
</evidence>
<keyword evidence="2" id="KW-0479">Metal-binding</keyword>
<feature type="compositionally biased region" description="Basic and acidic residues" evidence="18">
    <location>
        <begin position="914"/>
        <end position="930"/>
    </location>
</feature>
<evidence type="ECO:0000256" key="15">
    <source>
        <dbReference type="ARBA" id="ARBA00048988"/>
    </source>
</evidence>
<dbReference type="HAMAP" id="MF_01485">
    <property type="entry name" value="RecB"/>
    <property type="match status" value="1"/>
</dbReference>
<dbReference type="Gene3D" id="3.40.50.300">
    <property type="entry name" value="P-loop containing nucleotide triphosphate hydrolases"/>
    <property type="match status" value="2"/>
</dbReference>
<evidence type="ECO:0000256" key="2">
    <source>
        <dbReference type="ARBA" id="ARBA00022723"/>
    </source>
</evidence>
<gene>
    <name evidence="21" type="primary">recB</name>
    <name evidence="21" type="ORF">KI809_15385</name>
</gene>
<dbReference type="GO" id="GO:0005524">
    <property type="term" value="F:ATP binding"/>
    <property type="evidence" value="ECO:0007669"/>
    <property type="project" value="UniProtKB-UniRule"/>
</dbReference>
<dbReference type="InterPro" id="IPR038726">
    <property type="entry name" value="PDDEXK_AddAB-type"/>
</dbReference>
<dbReference type="SUPFAM" id="SSF52980">
    <property type="entry name" value="Restriction endonuclease-like"/>
    <property type="match status" value="1"/>
</dbReference>
<dbReference type="SUPFAM" id="SSF52540">
    <property type="entry name" value="P-loop containing nucleoside triphosphate hydrolases"/>
    <property type="match status" value="1"/>
</dbReference>
<dbReference type="CDD" id="cd22352">
    <property type="entry name" value="RecB_C-like"/>
    <property type="match status" value="1"/>
</dbReference>
<dbReference type="GO" id="GO:0005829">
    <property type="term" value="C:cytosol"/>
    <property type="evidence" value="ECO:0007669"/>
    <property type="project" value="TreeGrafter"/>
</dbReference>
<evidence type="ECO:0000256" key="12">
    <source>
        <dbReference type="ARBA" id="ARBA00023235"/>
    </source>
</evidence>
<evidence type="ECO:0000256" key="3">
    <source>
        <dbReference type="ARBA" id="ARBA00022741"/>
    </source>
</evidence>
<evidence type="ECO:0000256" key="10">
    <source>
        <dbReference type="ARBA" id="ARBA00023125"/>
    </source>
</evidence>
<proteinExistence type="inferred from homology"/>
<keyword evidence="6 16" id="KW-0347">Helicase</keyword>
<dbReference type="InterPro" id="IPR011604">
    <property type="entry name" value="PDDEXK-like_dom_sf"/>
</dbReference>
<keyword evidence="12" id="KW-0413">Isomerase</keyword>
<dbReference type="Proteomes" id="UP000811899">
    <property type="component" value="Unassembled WGS sequence"/>
</dbReference>
<dbReference type="Gene3D" id="1.10.3170.10">
    <property type="entry name" value="Recbcd, chain B, domain 2"/>
    <property type="match status" value="1"/>
</dbReference>
<evidence type="ECO:0000256" key="17">
    <source>
        <dbReference type="SAM" id="Coils"/>
    </source>
</evidence>
<dbReference type="PROSITE" id="PS51198">
    <property type="entry name" value="UVRD_HELICASE_ATP_BIND"/>
    <property type="match status" value="1"/>
</dbReference>
<feature type="region of interest" description="Disordered" evidence="18">
    <location>
        <begin position="911"/>
        <end position="932"/>
    </location>
</feature>
<dbReference type="EC" id="5.6.2.4" evidence="14"/>
<dbReference type="NCBIfam" id="TIGR00609">
    <property type="entry name" value="recB"/>
    <property type="match status" value="1"/>
</dbReference>
<evidence type="ECO:0000259" key="19">
    <source>
        <dbReference type="PROSITE" id="PS51198"/>
    </source>
</evidence>
<organism evidence="21 22">
    <name type="scientific">Geoanaerobacter pelophilus</name>
    <dbReference type="NCBI Taxonomy" id="60036"/>
    <lineage>
        <taxon>Bacteria</taxon>
        <taxon>Pseudomonadati</taxon>
        <taxon>Thermodesulfobacteriota</taxon>
        <taxon>Desulfuromonadia</taxon>
        <taxon>Geobacterales</taxon>
        <taxon>Geobacteraceae</taxon>
        <taxon>Geoanaerobacter</taxon>
    </lineage>
</organism>
<keyword evidence="11" id="KW-0234">DNA repair</keyword>
<comment type="catalytic activity">
    <reaction evidence="15">
        <text>ATP + H2O = ADP + phosphate + H(+)</text>
        <dbReference type="Rhea" id="RHEA:13065"/>
        <dbReference type="ChEBI" id="CHEBI:15377"/>
        <dbReference type="ChEBI" id="CHEBI:15378"/>
        <dbReference type="ChEBI" id="CHEBI:30616"/>
        <dbReference type="ChEBI" id="CHEBI:43474"/>
        <dbReference type="ChEBI" id="CHEBI:456216"/>
        <dbReference type="EC" id="5.6.2.4"/>
    </reaction>
</comment>
<dbReference type="InterPro" id="IPR027417">
    <property type="entry name" value="P-loop_NTPase"/>
</dbReference>
<dbReference type="GO" id="GO:0046872">
    <property type="term" value="F:metal ion binding"/>
    <property type="evidence" value="ECO:0007669"/>
    <property type="project" value="UniProtKB-KW"/>
</dbReference>
<feature type="binding site" evidence="16">
    <location>
        <begin position="19"/>
        <end position="26"/>
    </location>
    <ligand>
        <name>ATP</name>
        <dbReference type="ChEBI" id="CHEBI:30616"/>
    </ligand>
</feature>
<keyword evidence="1" id="KW-0540">Nuclease</keyword>
<evidence type="ECO:0000256" key="16">
    <source>
        <dbReference type="PROSITE-ProRule" id="PRU00560"/>
    </source>
</evidence>
<dbReference type="PROSITE" id="PS51217">
    <property type="entry name" value="UVRD_HELICASE_CTER"/>
    <property type="match status" value="1"/>
</dbReference>
<comment type="caution">
    <text evidence="21">The sequence shown here is derived from an EMBL/GenBank/DDBJ whole genome shotgun (WGS) entry which is preliminary data.</text>
</comment>
<keyword evidence="17" id="KW-0175">Coiled coil</keyword>
<keyword evidence="5 16" id="KW-0378">Hydrolase</keyword>
<dbReference type="Pfam" id="PF00580">
    <property type="entry name" value="UvrD-helicase"/>
    <property type="match status" value="1"/>
</dbReference>
<reference evidence="21 22" key="1">
    <citation type="submission" date="2021-05" db="EMBL/GenBank/DDBJ databases">
        <title>The draft genome of Geobacter pelophilus DSM 12255.</title>
        <authorList>
            <person name="Xu Z."/>
            <person name="Masuda Y."/>
            <person name="Itoh H."/>
            <person name="Senoo K."/>
        </authorList>
    </citation>
    <scope>NUCLEOTIDE SEQUENCE [LARGE SCALE GENOMIC DNA]</scope>
    <source>
        <strain evidence="21 22">DSM 12255</strain>
    </source>
</reference>
<dbReference type="InterPro" id="IPR004586">
    <property type="entry name" value="RecB"/>
</dbReference>
<accession>A0AAW4LCT0</accession>
<feature type="domain" description="UvrD-like helicase ATP-binding" evidence="19">
    <location>
        <begin position="1"/>
        <end position="446"/>
    </location>
</feature>
<keyword evidence="7" id="KW-0269">Exonuclease</keyword>
<protein>
    <recommendedName>
        <fullName evidence="14">DNA 3'-5' helicase</fullName>
        <ecNumber evidence="14">5.6.2.4</ecNumber>
    </recommendedName>
</protein>
<dbReference type="GO" id="GO:0003677">
    <property type="term" value="F:DNA binding"/>
    <property type="evidence" value="ECO:0007669"/>
    <property type="project" value="UniProtKB-KW"/>
</dbReference>
<keyword evidence="4" id="KW-0227">DNA damage</keyword>
<dbReference type="InterPro" id="IPR014017">
    <property type="entry name" value="DNA_helicase_UvrD-like_C"/>
</dbReference>
<keyword evidence="3 16" id="KW-0547">Nucleotide-binding</keyword>
<sequence length="1187" mass="130776">MRELDLFIPLSGGTTVIEAAAGTGKTYSIAALFLRLVVENEVPVDGILVVTFTEAATEELRDRIRERLCRAVEAFSGEPPADEFLAELVRRNHDRLQALQLLALALASFDGAAIHTIHGFCSRVLQEHAFECSALFDTELLADQSHLLREIAEDAWRRRFYEADELFICYSQRNGCSVDSFFTLLKQTVARFDLEILPDVVVVDPALLKVQCLTAFAALQVAWGGARERVVQLLTDGSGVLNQTSYKKTSIQGWADEIDSFLAGSDPLNFPEKLAKFTDASLLAATRKGMATPQDPLFGVCERFLELAMELEDAYRNNLLAIRADLARVAGAELRRKKAQRNLRSYDDLLAALHEALTGSSGQLLKERIRTRFRGGLIDEFQDTDPVQYAIFSGIFAGSGSPLVFIGDPKQAIYSFRGADLHAYLAAVKGQEASNSFTLLRNWRSTPELLNAFNLLFSGDLPFLLPEIAYRGVTAGRYGAGEGLFPGEPPFVVRYYGNHGEKPLAKGKAEQLIATDVAQEVAELLRAGSRGAALIAGKPLVAGDIAVLVRKNHQGRVVQAALGELGIPSVMHGTESLFRCREVLELHRLLVAVVDPGNIACLKGGLVTDILGWSPGALVAMSGDSSQWIDLLERFRAYHDKWLKHGFMVMAMELLSLEGVRPRLLAYRDGERRLTNLLHAIEVLHRAELELELGAEGLIAWLAEHITEAPDSDEYQLRLETDESCVQLVTIHRSKGLEYPVIFCPYAWEGVRRESTPVFHRGDRLFLDIGSDQLEENLRQAKEEQFAEDLRLLYVALTRAKFRCYLTWGRFKHSGSSALAYLLHRPALDEAADPVAVTTKFMAGLDEELEIAALHRLAELSNGSIRVETGGTAVAPVCPVPEPAATLAARPFHGDIDNGWRVTSFTGLTSSKAHGSELPDRDADHARSDESASTAEAAPAGIFAFPRGAQAGTCLHAILERVDFAALSQDGLLALAEEQLLAHGFAPEWTATVAAMVTDTLAAPLTLGSETVTLGRLLPGSWRPELEFMLPLDSLAPATLAAVFRRHGIGGAFPEKLAELGFSEVKGMLRGFIDLVFRVDGRYYLLDWKSNHLGNRRSDYAAGQLSGVMEREFYTLQYHLYSVALHRFLSVKIPGYDYDRQFGGVFYLFLRGIARDAVDTGVFSARPCRELLLELSDLISLYETDKL</sequence>
<dbReference type="InterPro" id="IPR000212">
    <property type="entry name" value="DNA_helicase_UvrD/REP"/>
</dbReference>
<dbReference type="Pfam" id="PF12705">
    <property type="entry name" value="PDDEXK_1"/>
    <property type="match status" value="1"/>
</dbReference>
<dbReference type="GO" id="GO:0009338">
    <property type="term" value="C:exodeoxyribonuclease V complex"/>
    <property type="evidence" value="ECO:0007669"/>
    <property type="project" value="TreeGrafter"/>
</dbReference>
<keyword evidence="10" id="KW-0238">DNA-binding</keyword>
<keyword evidence="22" id="KW-1185">Reference proteome</keyword>
<evidence type="ECO:0000256" key="14">
    <source>
        <dbReference type="ARBA" id="ARBA00034808"/>
    </source>
</evidence>
<dbReference type="PANTHER" id="PTHR11070:SF23">
    <property type="entry name" value="RECBCD ENZYME SUBUNIT RECB"/>
    <property type="match status" value="1"/>
</dbReference>